<proteinExistence type="predicted"/>
<reference evidence="3" key="1">
    <citation type="journal article" date="2019" name="Int. J. Syst. Evol. Microbiol.">
        <title>The Global Catalogue of Microorganisms (GCM) 10K type strain sequencing project: providing services to taxonomists for standard genome sequencing and annotation.</title>
        <authorList>
            <consortium name="The Broad Institute Genomics Platform"/>
            <consortium name="The Broad Institute Genome Sequencing Center for Infectious Disease"/>
            <person name="Wu L."/>
            <person name="Ma J."/>
        </authorList>
    </citation>
    <scope>NUCLEOTIDE SEQUENCE [LARGE SCALE GENOMIC DNA]</scope>
    <source>
        <strain evidence="3">NCAIM B.02333</strain>
    </source>
</reference>
<dbReference type="Proteomes" id="UP001595685">
    <property type="component" value="Unassembled WGS sequence"/>
</dbReference>
<evidence type="ECO:0000313" key="2">
    <source>
        <dbReference type="EMBL" id="MFC3690527.1"/>
    </source>
</evidence>
<keyword evidence="1" id="KW-0472">Membrane</keyword>
<feature type="transmembrane region" description="Helical" evidence="1">
    <location>
        <begin position="93"/>
        <end position="114"/>
    </location>
</feature>
<keyword evidence="1" id="KW-0812">Transmembrane</keyword>
<keyword evidence="3" id="KW-1185">Reference proteome</keyword>
<feature type="transmembrane region" description="Helical" evidence="1">
    <location>
        <begin position="61"/>
        <end position="81"/>
    </location>
</feature>
<dbReference type="EMBL" id="JBHRWW010000029">
    <property type="protein sequence ID" value="MFC3690527.1"/>
    <property type="molecule type" value="Genomic_DNA"/>
</dbReference>
<organism evidence="2 3">
    <name type="scientific">Aquipuribacter hungaricus</name>
    <dbReference type="NCBI Taxonomy" id="545624"/>
    <lineage>
        <taxon>Bacteria</taxon>
        <taxon>Bacillati</taxon>
        <taxon>Actinomycetota</taxon>
        <taxon>Actinomycetes</taxon>
        <taxon>Micrococcales</taxon>
        <taxon>Intrasporangiaceae</taxon>
        <taxon>Aquipuribacter</taxon>
    </lineage>
</organism>
<protein>
    <submittedName>
        <fullName evidence="2">Uncharacterized protein</fullName>
    </submittedName>
</protein>
<keyword evidence="1" id="KW-1133">Transmembrane helix</keyword>
<comment type="caution">
    <text evidence="2">The sequence shown here is derived from an EMBL/GenBank/DDBJ whole genome shotgun (WGS) entry which is preliminary data.</text>
</comment>
<evidence type="ECO:0000313" key="3">
    <source>
        <dbReference type="Proteomes" id="UP001595685"/>
    </source>
</evidence>
<dbReference type="RefSeq" id="WP_340294434.1">
    <property type="nucleotide sequence ID" value="NZ_JBBEOI010000158.1"/>
</dbReference>
<accession>A0ABV7WM97</accession>
<evidence type="ECO:0000256" key="1">
    <source>
        <dbReference type="SAM" id="Phobius"/>
    </source>
</evidence>
<gene>
    <name evidence="2" type="ORF">ACFOLH_19435</name>
</gene>
<sequence>MAGLLTLMGLVGTIVTLARHWPPSMDRAVGHRVLKALNRGRLPLDEPDRSLALRAARSRAMHGWLALSAAGVVLLATRFALEPPAFLPSGVGWAVTALAVAGAMLNALLALQAARALAST</sequence>
<name>A0ABV7WM97_9MICO</name>